<dbReference type="Proteomes" id="UP000886883">
    <property type="component" value="Unassembled WGS sequence"/>
</dbReference>
<accession>A0A9D2MT52</accession>
<organism evidence="1 2">
    <name type="scientific">Candidatus Eisenbergiella merdigallinarum</name>
    <dbReference type="NCBI Taxonomy" id="2838552"/>
    <lineage>
        <taxon>Bacteria</taxon>
        <taxon>Bacillati</taxon>
        <taxon>Bacillota</taxon>
        <taxon>Clostridia</taxon>
        <taxon>Lachnospirales</taxon>
        <taxon>Lachnospiraceae</taxon>
        <taxon>Eisenbergiella</taxon>
    </lineage>
</organism>
<reference evidence="1" key="2">
    <citation type="submission" date="2021-04" db="EMBL/GenBank/DDBJ databases">
        <authorList>
            <person name="Gilroy R."/>
        </authorList>
    </citation>
    <scope>NUCLEOTIDE SEQUENCE</scope>
    <source>
        <strain evidence="1">USAMLcec3-2134</strain>
    </source>
</reference>
<dbReference type="AlphaFoldDB" id="A0A9D2MT52"/>
<gene>
    <name evidence="1" type="ORF">H9763_12685</name>
</gene>
<name>A0A9D2MT52_9FIRM</name>
<reference evidence="1" key="1">
    <citation type="journal article" date="2021" name="PeerJ">
        <title>Extensive microbial diversity within the chicken gut microbiome revealed by metagenomics and culture.</title>
        <authorList>
            <person name="Gilroy R."/>
            <person name="Ravi A."/>
            <person name="Getino M."/>
            <person name="Pursley I."/>
            <person name="Horton D.L."/>
            <person name="Alikhan N.F."/>
            <person name="Baker D."/>
            <person name="Gharbi K."/>
            <person name="Hall N."/>
            <person name="Watson M."/>
            <person name="Adriaenssens E.M."/>
            <person name="Foster-Nyarko E."/>
            <person name="Jarju S."/>
            <person name="Secka A."/>
            <person name="Antonio M."/>
            <person name="Oren A."/>
            <person name="Chaudhuri R.R."/>
            <person name="La Ragione R."/>
            <person name="Hildebrand F."/>
            <person name="Pallen M.J."/>
        </authorList>
    </citation>
    <scope>NUCLEOTIDE SEQUENCE</scope>
    <source>
        <strain evidence="1">USAMLcec3-2134</strain>
    </source>
</reference>
<proteinExistence type="predicted"/>
<evidence type="ECO:0008006" key="3">
    <source>
        <dbReference type="Google" id="ProtNLM"/>
    </source>
</evidence>
<comment type="caution">
    <text evidence="1">The sequence shown here is derived from an EMBL/GenBank/DDBJ whole genome shotgun (WGS) entry which is preliminary data.</text>
</comment>
<sequence length="162" mass="18081">MTWDRSANGYRLPTEAEWEYYGEYGTDEISDPTGPETGTRRVYRGGAWNDFAQNMRSAYRATLPEDQGSFNIGIRLVRNAVGGIGSVTTSGAETQTAGDGNILIAFFHWGGNTRGVAEKIQAQHDQNIQASPELSNHVEDFEQYDTILLGYPKMERRVQKPD</sequence>
<evidence type="ECO:0000313" key="1">
    <source>
        <dbReference type="EMBL" id="HJB92304.1"/>
    </source>
</evidence>
<dbReference type="InterPro" id="IPR016187">
    <property type="entry name" value="CTDL_fold"/>
</dbReference>
<dbReference type="SUPFAM" id="SSF52218">
    <property type="entry name" value="Flavoproteins"/>
    <property type="match status" value="1"/>
</dbReference>
<dbReference type="SUPFAM" id="SSF56436">
    <property type="entry name" value="C-type lectin-like"/>
    <property type="match status" value="1"/>
</dbReference>
<protein>
    <recommendedName>
        <fullName evidence="3">Sulfatase-modifying factor enzyme domain-containing protein</fullName>
    </recommendedName>
</protein>
<dbReference type="InterPro" id="IPR029039">
    <property type="entry name" value="Flavoprotein-like_sf"/>
</dbReference>
<dbReference type="Gene3D" id="3.40.50.360">
    <property type="match status" value="1"/>
</dbReference>
<evidence type="ECO:0000313" key="2">
    <source>
        <dbReference type="Proteomes" id="UP000886883"/>
    </source>
</evidence>
<dbReference type="EMBL" id="DWXE01000046">
    <property type="protein sequence ID" value="HJB92304.1"/>
    <property type="molecule type" value="Genomic_DNA"/>
</dbReference>
<dbReference type="Gene3D" id="3.90.1580.10">
    <property type="entry name" value="paralog of FGE (formylglycine-generating enzyme)"/>
    <property type="match status" value="1"/>
</dbReference>
<dbReference type="InterPro" id="IPR042095">
    <property type="entry name" value="SUMF_sf"/>
</dbReference>